<protein>
    <recommendedName>
        <fullName evidence="1">Arrestin C-terminal-like domain-containing protein</fullName>
    </recommendedName>
</protein>
<dbReference type="InterPro" id="IPR011022">
    <property type="entry name" value="Arrestin_C-like"/>
</dbReference>
<comment type="caution">
    <text evidence="2">The sequence shown here is derived from an EMBL/GenBank/DDBJ whole genome shotgun (WGS) entry which is preliminary data.</text>
</comment>
<organism evidence="2 3">
    <name type="scientific">Rhizopus stolonifer</name>
    <name type="common">Rhizopus nigricans</name>
    <dbReference type="NCBI Taxonomy" id="4846"/>
    <lineage>
        <taxon>Eukaryota</taxon>
        <taxon>Fungi</taxon>
        <taxon>Fungi incertae sedis</taxon>
        <taxon>Mucoromycota</taxon>
        <taxon>Mucoromycotina</taxon>
        <taxon>Mucoromycetes</taxon>
        <taxon>Mucorales</taxon>
        <taxon>Mucorineae</taxon>
        <taxon>Rhizopodaceae</taxon>
        <taxon>Rhizopus</taxon>
    </lineage>
</organism>
<feature type="domain" description="Arrestin C-terminal-like" evidence="1">
    <location>
        <begin position="170"/>
        <end position="314"/>
    </location>
</feature>
<dbReference type="InterPro" id="IPR050357">
    <property type="entry name" value="Arrestin_domain-protein"/>
</dbReference>
<dbReference type="AlphaFoldDB" id="A0A367KHL6"/>
<dbReference type="InterPro" id="IPR014752">
    <property type="entry name" value="Arrestin-like_C"/>
</dbReference>
<dbReference type="Pfam" id="PF02752">
    <property type="entry name" value="Arrestin_C"/>
    <property type="match status" value="1"/>
</dbReference>
<evidence type="ECO:0000259" key="1">
    <source>
        <dbReference type="Pfam" id="PF02752"/>
    </source>
</evidence>
<name>A0A367KHL6_RHIST</name>
<dbReference type="PANTHER" id="PTHR11188">
    <property type="entry name" value="ARRESTIN DOMAIN CONTAINING PROTEIN"/>
    <property type="match status" value="1"/>
</dbReference>
<evidence type="ECO:0000313" key="2">
    <source>
        <dbReference type="EMBL" id="RCI01725.1"/>
    </source>
</evidence>
<evidence type="ECO:0000313" key="3">
    <source>
        <dbReference type="Proteomes" id="UP000253551"/>
    </source>
</evidence>
<dbReference type="STRING" id="4846.A0A367KHL6"/>
<dbReference type="GO" id="GO:0005737">
    <property type="term" value="C:cytoplasm"/>
    <property type="evidence" value="ECO:0007669"/>
    <property type="project" value="TreeGrafter"/>
</dbReference>
<dbReference type="Gene3D" id="2.60.40.640">
    <property type="match status" value="2"/>
</dbReference>
<proteinExistence type="predicted"/>
<dbReference type="Proteomes" id="UP000253551">
    <property type="component" value="Unassembled WGS sequence"/>
</dbReference>
<gene>
    <name evidence="2" type="ORF">CU098_010700</name>
</gene>
<reference evidence="2 3" key="1">
    <citation type="journal article" date="2018" name="G3 (Bethesda)">
        <title>Phylogenetic and Phylogenomic Definition of Rhizopus Species.</title>
        <authorList>
            <person name="Gryganskyi A.P."/>
            <person name="Golan J."/>
            <person name="Dolatabadi S."/>
            <person name="Mondo S."/>
            <person name="Robb S."/>
            <person name="Idnurm A."/>
            <person name="Muszewska A."/>
            <person name="Steczkiewicz K."/>
            <person name="Masonjones S."/>
            <person name="Liao H.L."/>
            <person name="Gajdeczka M.T."/>
            <person name="Anike F."/>
            <person name="Vuek A."/>
            <person name="Anishchenko I.M."/>
            <person name="Voigt K."/>
            <person name="de Hoog G.S."/>
            <person name="Smith M.E."/>
            <person name="Heitman J."/>
            <person name="Vilgalys R."/>
            <person name="Stajich J.E."/>
        </authorList>
    </citation>
    <scope>NUCLEOTIDE SEQUENCE [LARGE SCALE GENOMIC DNA]</scope>
    <source>
        <strain evidence="2 3">LSU 92-RS-03</strain>
    </source>
</reference>
<dbReference type="PANTHER" id="PTHR11188:SF17">
    <property type="entry name" value="FI21816P1"/>
    <property type="match status" value="1"/>
</dbReference>
<sequence>MPLSSSCISIELLPEFGWSIKDQAVYGPGSVFQGFVKLNMKALDVERVRLVFYATETIPPFDIAPGVMRTSRHTLFSIQQVLWESKDQALKVDTNSDCSLPFTIQMPMVQFPPSISHSVYECLFQLIAIVDTPASLQKKAMPIKTEIPVICMPFIETSILKTPLLLESQNGRLSARIKMATKDFVPCDFVSIGLHVDSANNGKKRSNTLQYVTVQLKLIQTMQIRVFDDIPDQTKTVASAAQKLLLISRLNGNSSYCDADLSLKIPADVTPSYNYGRLVQISYKLQVSVEQKGPMGGIWNYMVSIDDIPMTIGTLGHGIRSSNELQMYSSCEQRNSDMLVPKFMKAIEYEDALPVYDPCRLPDYTTLTTATAAINS</sequence>
<dbReference type="GO" id="GO:0015031">
    <property type="term" value="P:protein transport"/>
    <property type="evidence" value="ECO:0007669"/>
    <property type="project" value="TreeGrafter"/>
</dbReference>
<accession>A0A367KHL6</accession>
<keyword evidence="3" id="KW-1185">Reference proteome</keyword>
<dbReference type="EMBL" id="PJQM01001693">
    <property type="protein sequence ID" value="RCI01725.1"/>
    <property type="molecule type" value="Genomic_DNA"/>
</dbReference>
<dbReference type="OrthoDB" id="2333384at2759"/>